<keyword evidence="2" id="KW-1185">Reference proteome</keyword>
<proteinExistence type="predicted"/>
<evidence type="ECO:0000313" key="1">
    <source>
        <dbReference type="EMBL" id="KAG5590914.1"/>
    </source>
</evidence>
<reference evidence="1 2" key="1">
    <citation type="submission" date="2020-09" db="EMBL/GenBank/DDBJ databases">
        <title>De no assembly of potato wild relative species, Solanum commersonii.</title>
        <authorList>
            <person name="Cho K."/>
        </authorList>
    </citation>
    <scope>NUCLEOTIDE SEQUENCE [LARGE SCALE GENOMIC DNA]</scope>
    <source>
        <strain evidence="1">LZ3.2</strain>
        <tissue evidence="1">Leaf</tissue>
    </source>
</reference>
<comment type="caution">
    <text evidence="1">The sequence shown here is derived from an EMBL/GenBank/DDBJ whole genome shotgun (WGS) entry which is preliminary data.</text>
</comment>
<dbReference type="OrthoDB" id="1243330at2759"/>
<protein>
    <submittedName>
        <fullName evidence="1">Uncharacterized protein</fullName>
    </submittedName>
</protein>
<dbReference type="EMBL" id="JACXVP010000008">
    <property type="protein sequence ID" value="KAG5590914.1"/>
    <property type="molecule type" value="Genomic_DNA"/>
</dbReference>
<dbReference type="AlphaFoldDB" id="A0A9J5XT21"/>
<evidence type="ECO:0000313" key="2">
    <source>
        <dbReference type="Proteomes" id="UP000824120"/>
    </source>
</evidence>
<organism evidence="1 2">
    <name type="scientific">Solanum commersonii</name>
    <name type="common">Commerson's wild potato</name>
    <name type="synonym">Commerson's nightshade</name>
    <dbReference type="NCBI Taxonomy" id="4109"/>
    <lineage>
        <taxon>Eukaryota</taxon>
        <taxon>Viridiplantae</taxon>
        <taxon>Streptophyta</taxon>
        <taxon>Embryophyta</taxon>
        <taxon>Tracheophyta</taxon>
        <taxon>Spermatophyta</taxon>
        <taxon>Magnoliopsida</taxon>
        <taxon>eudicotyledons</taxon>
        <taxon>Gunneridae</taxon>
        <taxon>Pentapetalae</taxon>
        <taxon>asterids</taxon>
        <taxon>lamiids</taxon>
        <taxon>Solanales</taxon>
        <taxon>Solanaceae</taxon>
        <taxon>Solanoideae</taxon>
        <taxon>Solaneae</taxon>
        <taxon>Solanum</taxon>
    </lineage>
</organism>
<accession>A0A9J5XT21</accession>
<name>A0A9J5XT21_SOLCO</name>
<dbReference type="Proteomes" id="UP000824120">
    <property type="component" value="Chromosome 8"/>
</dbReference>
<sequence>MKLGNPLIRRSFREGNKLAHLLATQGMLQEESDEVTLFLYPPQWALTTITYYRGQPTWVVVHWWECFTLNQKSRVRALGMEKIMLGAPPPNGPCSARSECSRSSNVDSEHRFSKIFLVAYHSASLVEIADQLGDPPFGRFHHRLALSFSIIVFWIIRRHSTALRNCSVTRGLLLFTANLIFSFRLSTLEQKARIRPFGDSRNGFDNSQIFISSFFQLPLFLFC</sequence>
<gene>
    <name evidence="1" type="ORF">H5410_041428</name>
</gene>